<keyword evidence="3" id="KW-1185">Reference proteome</keyword>
<reference evidence="2" key="1">
    <citation type="submission" date="2021-06" db="EMBL/GenBank/DDBJ databases">
        <authorList>
            <person name="Kallberg Y."/>
            <person name="Tangrot J."/>
            <person name="Rosling A."/>
        </authorList>
    </citation>
    <scope>NUCLEOTIDE SEQUENCE</scope>
    <source>
        <strain evidence="2">MT106</strain>
    </source>
</reference>
<name>A0A9N9H657_9GLOM</name>
<organism evidence="2 3">
    <name type="scientific">Ambispora gerdemannii</name>
    <dbReference type="NCBI Taxonomy" id="144530"/>
    <lineage>
        <taxon>Eukaryota</taxon>
        <taxon>Fungi</taxon>
        <taxon>Fungi incertae sedis</taxon>
        <taxon>Mucoromycota</taxon>
        <taxon>Glomeromycotina</taxon>
        <taxon>Glomeromycetes</taxon>
        <taxon>Archaeosporales</taxon>
        <taxon>Ambisporaceae</taxon>
        <taxon>Ambispora</taxon>
    </lineage>
</organism>
<dbReference type="AlphaFoldDB" id="A0A9N9H657"/>
<feature type="compositionally biased region" description="Polar residues" evidence="1">
    <location>
        <begin position="49"/>
        <end position="83"/>
    </location>
</feature>
<evidence type="ECO:0000313" key="2">
    <source>
        <dbReference type="EMBL" id="CAG8650146.1"/>
    </source>
</evidence>
<feature type="region of interest" description="Disordered" evidence="1">
    <location>
        <begin position="49"/>
        <end position="85"/>
    </location>
</feature>
<sequence>MTSQDKNVNFWEQKILADYTNNIELEYNDPDKDYAWLDSDNYSFVTDNISEVPSTPSTIKSEVPSTPTDKIEVPSTSSTNNSDNGHEFTFDYAALQNAKMIINTSENITEDEITWEDINSTENNSNLTSNSDICENDYIIKEIFCENLVPCAIIDIFNGELKRCPNYEKPGHMLQTKKRRYLTNSEQEIFIRLKQLDDLSKEKMEEVLIEICTLPDTKPEDWD</sequence>
<evidence type="ECO:0000256" key="1">
    <source>
        <dbReference type="SAM" id="MobiDB-lite"/>
    </source>
</evidence>
<feature type="non-terminal residue" evidence="2">
    <location>
        <position position="223"/>
    </location>
</feature>
<comment type="caution">
    <text evidence="2">The sequence shown here is derived from an EMBL/GenBank/DDBJ whole genome shotgun (WGS) entry which is preliminary data.</text>
</comment>
<accession>A0A9N9H657</accession>
<dbReference type="Proteomes" id="UP000789831">
    <property type="component" value="Unassembled WGS sequence"/>
</dbReference>
<protein>
    <submittedName>
        <fullName evidence="2">12991_t:CDS:1</fullName>
    </submittedName>
</protein>
<gene>
    <name evidence="2" type="ORF">AGERDE_LOCUS11366</name>
</gene>
<dbReference type="EMBL" id="CAJVPL010004680">
    <property type="protein sequence ID" value="CAG8650146.1"/>
    <property type="molecule type" value="Genomic_DNA"/>
</dbReference>
<proteinExistence type="predicted"/>
<dbReference type="OrthoDB" id="2443681at2759"/>
<evidence type="ECO:0000313" key="3">
    <source>
        <dbReference type="Proteomes" id="UP000789831"/>
    </source>
</evidence>